<sequence length="599" mass="61022">MAGTEFDNTLHWGLFLTGTTLSSETGKYVRVSELVLSALRAAGVFSNMVDGVAAPATDKLWLDKNFDPAVLKEWDATGASWVPMTYDRLFGRAAVDKLTVTGGTGNAVVVSQPAGFQANRLYLMTPSAGNSGAVTITVTGVGVYGVKYGNGADIAASEFAAARQTVLFFTGVRFEVVFPLSGLSAAVLAAQASADAAAASASSASTSASNASTSATNASNSAIAAATSVAALPFNFSTTTTDADPGAGIFRLNNAAPGSATAAYIDNVDSDGLTATVVLDTWDDSTNPVRGALTIRSKTNATIRHTYNITGSVVDGTGYRKLTLAYVGGSGTLANGAAHWLIFSRAGDAGEVTLAGTQTLTNKTLSSPTITGTLNAQGSIVATNTSGAVGAAPTLELYRDAVVTGNIGIIRFPGKNAAGTKIIYGDIVTTIMNNVAGSESSILDFRTYWGGAYAVKFTIGSGFWMNGAAGGDPGTGKINATELQQNGVPVATAITTAQGVAKAWVNFNGTGMVAIRDSFNVTSITDNGTGDYTLNLGVTMGNSNYAAVGSARSDAGAGAYNVGCVQTITQNTTTCQIRTRAVNNTALDCDITNVAIFGD</sequence>
<comment type="caution">
    <text evidence="1">The sequence shown here is derived from an EMBL/GenBank/DDBJ whole genome shotgun (WGS) entry which is preliminary data.</text>
</comment>
<reference evidence="1 2" key="1">
    <citation type="submission" date="2020-08" db="EMBL/GenBank/DDBJ databases">
        <title>Genomic Encyclopedia of Type Strains, Phase IV (KMG-IV): sequencing the most valuable type-strain genomes for metagenomic binning, comparative biology and taxonomic classification.</title>
        <authorList>
            <person name="Goeker M."/>
        </authorList>
    </citation>
    <scope>NUCLEOTIDE SEQUENCE [LARGE SCALE GENOMIC DNA]</scope>
    <source>
        <strain evidence="1 2">DSM 17454</strain>
    </source>
</reference>
<gene>
    <name evidence="1" type="ORF">HNQ96_005486</name>
</gene>
<evidence type="ECO:0000313" key="2">
    <source>
        <dbReference type="Proteomes" id="UP000532373"/>
    </source>
</evidence>
<dbReference type="Proteomes" id="UP000532373">
    <property type="component" value="Unassembled WGS sequence"/>
</dbReference>
<accession>A0A8E2BEB8</accession>
<name>A0A8E2BEB8_9HYPH</name>
<dbReference type="EMBL" id="JACHGI010000017">
    <property type="protein sequence ID" value="MBB6469596.1"/>
    <property type="molecule type" value="Genomic_DNA"/>
</dbReference>
<organism evidence="1 2">
    <name type="scientific">Aminobacter carboxidus</name>
    <dbReference type="NCBI Taxonomy" id="376165"/>
    <lineage>
        <taxon>Bacteria</taxon>
        <taxon>Pseudomonadati</taxon>
        <taxon>Pseudomonadota</taxon>
        <taxon>Alphaproteobacteria</taxon>
        <taxon>Hyphomicrobiales</taxon>
        <taxon>Phyllobacteriaceae</taxon>
        <taxon>Aminobacter</taxon>
    </lineage>
</organism>
<protein>
    <submittedName>
        <fullName evidence="1">Uncharacterized protein</fullName>
    </submittedName>
</protein>
<dbReference type="AlphaFoldDB" id="A0A8E2BEB8"/>
<dbReference type="RefSeq" id="WP_184773107.1">
    <property type="nucleotide sequence ID" value="NZ_JACHGI010000017.1"/>
</dbReference>
<proteinExistence type="predicted"/>
<evidence type="ECO:0000313" key="1">
    <source>
        <dbReference type="EMBL" id="MBB6469596.1"/>
    </source>
</evidence>